<keyword evidence="5" id="KW-0560">Oxidoreductase</keyword>
<keyword evidence="4" id="KW-0521">NADP</keyword>
<evidence type="ECO:0000313" key="8">
    <source>
        <dbReference type="Proteomes" id="UP001202922"/>
    </source>
</evidence>
<dbReference type="InterPro" id="IPR013785">
    <property type="entry name" value="Aldolase_TIM"/>
</dbReference>
<evidence type="ECO:0000259" key="6">
    <source>
        <dbReference type="Pfam" id="PF00724"/>
    </source>
</evidence>
<dbReference type="PANTHER" id="PTHR43303:SF4">
    <property type="entry name" value="NADPH DEHYDROGENASE C23G7.10C-RELATED"/>
    <property type="match status" value="1"/>
</dbReference>
<evidence type="ECO:0000256" key="1">
    <source>
        <dbReference type="ARBA" id="ARBA00001917"/>
    </source>
</evidence>
<dbReference type="InterPro" id="IPR044152">
    <property type="entry name" value="YqjM-like"/>
</dbReference>
<dbReference type="Pfam" id="PF00724">
    <property type="entry name" value="Oxidored_FMN"/>
    <property type="match status" value="1"/>
</dbReference>
<evidence type="ECO:0000256" key="5">
    <source>
        <dbReference type="ARBA" id="ARBA00023002"/>
    </source>
</evidence>
<dbReference type="Gene3D" id="3.20.20.70">
    <property type="entry name" value="Aldolase class I"/>
    <property type="match status" value="1"/>
</dbReference>
<dbReference type="Proteomes" id="UP001202922">
    <property type="component" value="Unassembled WGS sequence"/>
</dbReference>
<proteinExistence type="predicted"/>
<keyword evidence="8" id="KW-1185">Reference proteome</keyword>
<dbReference type="EMBL" id="JAKZBV010000001">
    <property type="protein sequence ID" value="MCH6471295.1"/>
    <property type="molecule type" value="Genomic_DNA"/>
</dbReference>
<dbReference type="PANTHER" id="PTHR43303">
    <property type="entry name" value="NADPH DEHYDROGENASE C23G7.10C-RELATED"/>
    <property type="match status" value="1"/>
</dbReference>
<dbReference type="SUPFAM" id="SSF51395">
    <property type="entry name" value="FMN-linked oxidoreductases"/>
    <property type="match status" value="1"/>
</dbReference>
<dbReference type="InterPro" id="IPR001155">
    <property type="entry name" value="OxRdtase_FMN_N"/>
</dbReference>
<gene>
    <name evidence="7" type="ORF">L0M17_15145</name>
</gene>
<organism evidence="7 8">
    <name type="scientific">Sinomonas terrae</name>
    <dbReference type="NCBI Taxonomy" id="2908838"/>
    <lineage>
        <taxon>Bacteria</taxon>
        <taxon>Bacillati</taxon>
        <taxon>Actinomycetota</taxon>
        <taxon>Actinomycetes</taxon>
        <taxon>Micrococcales</taxon>
        <taxon>Micrococcaceae</taxon>
        <taxon>Sinomonas</taxon>
    </lineage>
</organism>
<keyword evidence="3" id="KW-0288">FMN</keyword>
<accession>A0ABS9U4U1</accession>
<name>A0ABS9U4U1_9MICC</name>
<reference evidence="7 8" key="1">
    <citation type="submission" date="2022-03" db="EMBL/GenBank/DDBJ databases">
        <title>Sinomonas sp. isolated from a soil.</title>
        <authorList>
            <person name="Han J."/>
            <person name="Kim D.-U."/>
        </authorList>
    </citation>
    <scope>NUCLEOTIDE SEQUENCE [LARGE SCALE GENOMIC DNA]</scope>
    <source>
        <strain evidence="7 8">5-5</strain>
    </source>
</reference>
<keyword evidence="2" id="KW-0285">Flavoprotein</keyword>
<evidence type="ECO:0000313" key="7">
    <source>
        <dbReference type="EMBL" id="MCH6471295.1"/>
    </source>
</evidence>
<dbReference type="RefSeq" id="WP_241054986.1">
    <property type="nucleotide sequence ID" value="NZ_JAKZBV010000001.1"/>
</dbReference>
<feature type="domain" description="NADH:flavin oxidoreductase/NADH oxidase N-terminal" evidence="6">
    <location>
        <begin position="38"/>
        <end position="343"/>
    </location>
</feature>
<comment type="cofactor">
    <cofactor evidence="1">
        <name>FMN</name>
        <dbReference type="ChEBI" id="CHEBI:58210"/>
    </cofactor>
</comment>
<evidence type="ECO:0000256" key="2">
    <source>
        <dbReference type="ARBA" id="ARBA00022630"/>
    </source>
</evidence>
<protein>
    <submittedName>
        <fullName evidence="7">12-oxophytodienoate reductase</fullName>
    </submittedName>
</protein>
<evidence type="ECO:0000256" key="3">
    <source>
        <dbReference type="ARBA" id="ARBA00022643"/>
    </source>
</evidence>
<evidence type="ECO:0000256" key="4">
    <source>
        <dbReference type="ARBA" id="ARBA00022857"/>
    </source>
</evidence>
<comment type="caution">
    <text evidence="7">The sequence shown here is derived from an EMBL/GenBank/DDBJ whole genome shotgun (WGS) entry which is preliminary data.</text>
</comment>
<sequence>MPKLTCDEGEGRNAKRLREVAASMTLESIETGRAALADLFTPVDLGSLHVPNRFAMAPMTREFSPEGTVTDEVVSYYARRAAAGVGLLITEGVYVSEDSGPSTRVPRLFGGSQLEAWKRLVEAVHAEGGLIAPQLWHLGAERGDHPQYNLELPTLSPSGLSSSGKARGRAATVAELERIRDDFARAAVAARAAGFDAVELHGAHGYLLDQFLWEGTNRRDDRYGASLEARTRFPAEVAAAVRAAVGPEMPVIFRFSQWKSGDYAARIAKTPAELEILLGSLAEAGVSVFHASTRRHWEPAFPEAEGPDAQLGLAGWAKKVTGLPSIAVGSVGLNQAFQVAFQEGGRAETTGFEPLLEQFARGEFDLMAVGRVLLSDPAWVAKVRDGRFDEILPFNAEDRETLS</sequence>